<organism evidence="15 16">
    <name type="scientific">Actinidia chinensis var. chinensis</name>
    <name type="common">Chinese soft-hair kiwi</name>
    <dbReference type="NCBI Taxonomy" id="1590841"/>
    <lineage>
        <taxon>Eukaryota</taxon>
        <taxon>Viridiplantae</taxon>
        <taxon>Streptophyta</taxon>
        <taxon>Embryophyta</taxon>
        <taxon>Tracheophyta</taxon>
        <taxon>Spermatophyta</taxon>
        <taxon>Magnoliopsida</taxon>
        <taxon>eudicotyledons</taxon>
        <taxon>Gunneridae</taxon>
        <taxon>Pentapetalae</taxon>
        <taxon>asterids</taxon>
        <taxon>Ericales</taxon>
        <taxon>Actinidiaceae</taxon>
        <taxon>Actinidia</taxon>
    </lineage>
</organism>
<evidence type="ECO:0000313" key="15">
    <source>
        <dbReference type="EMBL" id="PSR92901.1"/>
    </source>
</evidence>
<evidence type="ECO:0000256" key="13">
    <source>
        <dbReference type="ARBA" id="ARBA00048367"/>
    </source>
</evidence>
<dbReference type="Gene3D" id="1.10.510.10">
    <property type="entry name" value="Transferase(Phosphotransferase) domain 1"/>
    <property type="match status" value="1"/>
</dbReference>
<dbReference type="GO" id="GO:0005634">
    <property type="term" value="C:nucleus"/>
    <property type="evidence" value="ECO:0007669"/>
    <property type="project" value="TreeGrafter"/>
</dbReference>
<evidence type="ECO:0000256" key="5">
    <source>
        <dbReference type="ARBA" id="ARBA00022618"/>
    </source>
</evidence>
<dbReference type="GO" id="GO:0000082">
    <property type="term" value="P:G1/S transition of mitotic cell cycle"/>
    <property type="evidence" value="ECO:0007669"/>
    <property type="project" value="TreeGrafter"/>
</dbReference>
<dbReference type="Pfam" id="PF00069">
    <property type="entry name" value="Pkinase"/>
    <property type="match status" value="1"/>
</dbReference>
<dbReference type="AlphaFoldDB" id="A0A2R6PKN1"/>
<comment type="catalytic activity">
    <reaction evidence="13">
        <text>L-seryl-[protein] + ATP = O-phospho-L-seryl-[protein] + ADP + H(+)</text>
        <dbReference type="Rhea" id="RHEA:17989"/>
        <dbReference type="Rhea" id="RHEA-COMP:9863"/>
        <dbReference type="Rhea" id="RHEA-COMP:11604"/>
        <dbReference type="ChEBI" id="CHEBI:15378"/>
        <dbReference type="ChEBI" id="CHEBI:29999"/>
        <dbReference type="ChEBI" id="CHEBI:30616"/>
        <dbReference type="ChEBI" id="CHEBI:83421"/>
        <dbReference type="ChEBI" id="CHEBI:456216"/>
        <dbReference type="EC" id="2.7.11.22"/>
    </reaction>
</comment>
<evidence type="ECO:0000256" key="12">
    <source>
        <dbReference type="ARBA" id="ARBA00047811"/>
    </source>
</evidence>
<reference evidence="15 16" key="1">
    <citation type="submission" date="2017-07" db="EMBL/GenBank/DDBJ databases">
        <title>An improved, manually edited Actinidia chinensis var. chinensis (kiwifruit) genome highlights the challenges associated with draft genomes and gene prediction in plants.</title>
        <authorList>
            <person name="Pilkington S."/>
            <person name="Crowhurst R."/>
            <person name="Hilario E."/>
            <person name="Nardozza S."/>
            <person name="Fraser L."/>
            <person name="Peng Y."/>
            <person name="Gunaseelan K."/>
            <person name="Simpson R."/>
            <person name="Tahir J."/>
            <person name="Deroles S."/>
            <person name="Templeton K."/>
            <person name="Luo Z."/>
            <person name="Davy M."/>
            <person name="Cheng C."/>
            <person name="Mcneilage M."/>
            <person name="Scaglione D."/>
            <person name="Liu Y."/>
            <person name="Zhang Q."/>
            <person name="Datson P."/>
            <person name="De Silva N."/>
            <person name="Gardiner S."/>
            <person name="Bassett H."/>
            <person name="Chagne D."/>
            <person name="Mccallum J."/>
            <person name="Dzierzon H."/>
            <person name="Deng C."/>
            <person name="Wang Y.-Y."/>
            <person name="Barron N."/>
            <person name="Manako K."/>
            <person name="Bowen J."/>
            <person name="Foster T."/>
            <person name="Erridge Z."/>
            <person name="Tiffin H."/>
            <person name="Waite C."/>
            <person name="Davies K."/>
            <person name="Grierson E."/>
            <person name="Laing W."/>
            <person name="Kirk R."/>
            <person name="Chen X."/>
            <person name="Wood M."/>
            <person name="Montefiori M."/>
            <person name="Brummell D."/>
            <person name="Schwinn K."/>
            <person name="Catanach A."/>
            <person name="Fullerton C."/>
            <person name="Li D."/>
            <person name="Meiyalaghan S."/>
            <person name="Nieuwenhuizen N."/>
            <person name="Read N."/>
            <person name="Prakash R."/>
            <person name="Hunter D."/>
            <person name="Zhang H."/>
            <person name="Mckenzie M."/>
            <person name="Knabel M."/>
            <person name="Harris A."/>
            <person name="Allan A."/>
            <person name="Chen A."/>
            <person name="Janssen B."/>
            <person name="Plunkett B."/>
            <person name="Dwamena C."/>
            <person name="Voogd C."/>
            <person name="Leif D."/>
            <person name="Lafferty D."/>
            <person name="Souleyre E."/>
            <person name="Varkonyi-Gasic E."/>
            <person name="Gambi F."/>
            <person name="Hanley J."/>
            <person name="Yao J.-L."/>
            <person name="Cheung J."/>
            <person name="David K."/>
            <person name="Warren B."/>
            <person name="Marsh K."/>
            <person name="Snowden K."/>
            <person name="Lin-Wang K."/>
            <person name="Brian L."/>
            <person name="Martinez-Sanchez M."/>
            <person name="Wang M."/>
            <person name="Ileperuma N."/>
            <person name="Macnee N."/>
            <person name="Campin R."/>
            <person name="Mcatee P."/>
            <person name="Drummond R."/>
            <person name="Espley R."/>
            <person name="Ireland H."/>
            <person name="Wu R."/>
            <person name="Atkinson R."/>
            <person name="Karunairetnam S."/>
            <person name="Bulley S."/>
            <person name="Chunkath S."/>
            <person name="Hanley Z."/>
            <person name="Storey R."/>
            <person name="Thrimawithana A."/>
            <person name="Thomson S."/>
            <person name="David C."/>
            <person name="Testolin R."/>
        </authorList>
    </citation>
    <scope>NUCLEOTIDE SEQUENCE [LARGE SCALE GENOMIC DNA]</scope>
    <source>
        <strain evidence="16">cv. Red5</strain>
        <tissue evidence="15">Young leaf</tissue>
    </source>
</reference>
<dbReference type="Proteomes" id="UP000241394">
    <property type="component" value="Chromosome LG24"/>
</dbReference>
<evidence type="ECO:0000256" key="10">
    <source>
        <dbReference type="ARBA" id="ARBA00022840"/>
    </source>
</evidence>
<proteinExistence type="inferred from homology"/>
<evidence type="ECO:0000313" key="16">
    <source>
        <dbReference type="Proteomes" id="UP000241394"/>
    </source>
</evidence>
<sequence>YEQLETIGSGSFGEVYKCHDREKNTLVSMKRILFRYQDDGVPGSVIREVALLKELDHPNIISLLDVLDAEKWVDLVFEYLEMDLWRFMATYPLIAKDPKLIKSFLYQILSGLANCHSHKTLHRDLKPRNLMVDVDKKIVKIADFGLARPVDAPVAFTYRVLSPGYKAPELLIDAKYSSPVDIWSVGCIFAEMVTHQPLFNGQCEHTAIMEMFSLLGVPNEETWPGVTSLGINLSNPEALVSGVRRSLSDVVKGLEPTGIDLLAQMLCLNPRRRITARDALKHAYFRNA</sequence>
<dbReference type="InterPro" id="IPR000719">
    <property type="entry name" value="Prot_kinase_dom"/>
</dbReference>
<keyword evidence="11" id="KW-0131">Cell cycle</keyword>
<reference evidence="16" key="2">
    <citation type="journal article" date="2018" name="BMC Genomics">
        <title>A manually annotated Actinidia chinensis var. chinensis (kiwifruit) genome highlights the challenges associated with draft genomes and gene prediction in plants.</title>
        <authorList>
            <person name="Pilkington S.M."/>
            <person name="Crowhurst R."/>
            <person name="Hilario E."/>
            <person name="Nardozza S."/>
            <person name="Fraser L."/>
            <person name="Peng Y."/>
            <person name="Gunaseelan K."/>
            <person name="Simpson R."/>
            <person name="Tahir J."/>
            <person name="Deroles S.C."/>
            <person name="Templeton K."/>
            <person name="Luo Z."/>
            <person name="Davy M."/>
            <person name="Cheng C."/>
            <person name="McNeilage M."/>
            <person name="Scaglione D."/>
            <person name="Liu Y."/>
            <person name="Zhang Q."/>
            <person name="Datson P."/>
            <person name="De Silva N."/>
            <person name="Gardiner S.E."/>
            <person name="Bassett H."/>
            <person name="Chagne D."/>
            <person name="McCallum J."/>
            <person name="Dzierzon H."/>
            <person name="Deng C."/>
            <person name="Wang Y.Y."/>
            <person name="Barron L."/>
            <person name="Manako K."/>
            <person name="Bowen J."/>
            <person name="Foster T.M."/>
            <person name="Erridge Z.A."/>
            <person name="Tiffin H."/>
            <person name="Waite C.N."/>
            <person name="Davies K.M."/>
            <person name="Grierson E.P."/>
            <person name="Laing W.A."/>
            <person name="Kirk R."/>
            <person name="Chen X."/>
            <person name="Wood M."/>
            <person name="Montefiori M."/>
            <person name="Brummell D.A."/>
            <person name="Schwinn K.E."/>
            <person name="Catanach A."/>
            <person name="Fullerton C."/>
            <person name="Li D."/>
            <person name="Meiyalaghan S."/>
            <person name="Nieuwenhuizen N."/>
            <person name="Read N."/>
            <person name="Prakash R."/>
            <person name="Hunter D."/>
            <person name="Zhang H."/>
            <person name="McKenzie M."/>
            <person name="Knabel M."/>
            <person name="Harris A."/>
            <person name="Allan A.C."/>
            <person name="Gleave A."/>
            <person name="Chen A."/>
            <person name="Janssen B.J."/>
            <person name="Plunkett B."/>
            <person name="Ampomah-Dwamena C."/>
            <person name="Voogd C."/>
            <person name="Leif D."/>
            <person name="Lafferty D."/>
            <person name="Souleyre E.J.F."/>
            <person name="Varkonyi-Gasic E."/>
            <person name="Gambi F."/>
            <person name="Hanley J."/>
            <person name="Yao J.L."/>
            <person name="Cheung J."/>
            <person name="David K.M."/>
            <person name="Warren B."/>
            <person name="Marsh K."/>
            <person name="Snowden K.C."/>
            <person name="Lin-Wang K."/>
            <person name="Brian L."/>
            <person name="Martinez-Sanchez M."/>
            <person name="Wang M."/>
            <person name="Ileperuma N."/>
            <person name="Macnee N."/>
            <person name="Campin R."/>
            <person name="McAtee P."/>
            <person name="Drummond R.S.M."/>
            <person name="Espley R.V."/>
            <person name="Ireland H.S."/>
            <person name="Wu R."/>
            <person name="Atkinson R.G."/>
            <person name="Karunairetnam S."/>
            <person name="Bulley S."/>
            <person name="Chunkath S."/>
            <person name="Hanley Z."/>
            <person name="Storey R."/>
            <person name="Thrimawithana A.H."/>
            <person name="Thomson S."/>
            <person name="David C."/>
            <person name="Testolin R."/>
            <person name="Huang H."/>
            <person name="Hellens R.P."/>
            <person name="Schaffer R.J."/>
        </authorList>
    </citation>
    <scope>NUCLEOTIDE SEQUENCE [LARGE SCALE GENOMIC DNA]</scope>
    <source>
        <strain evidence="16">cv. Red5</strain>
    </source>
</reference>
<dbReference type="GO" id="GO:0051301">
    <property type="term" value="P:cell division"/>
    <property type="evidence" value="ECO:0007669"/>
    <property type="project" value="UniProtKB-KW"/>
</dbReference>
<keyword evidence="16" id="KW-1185">Reference proteome</keyword>
<name>A0A2R6PKN1_ACTCC</name>
<keyword evidence="4" id="KW-0597">Phosphoprotein</keyword>
<keyword evidence="8" id="KW-0498">Mitosis</keyword>
<dbReference type="GO" id="GO:0005737">
    <property type="term" value="C:cytoplasm"/>
    <property type="evidence" value="ECO:0007669"/>
    <property type="project" value="TreeGrafter"/>
</dbReference>
<dbReference type="Gramene" id="PSR92901">
    <property type="protein sequence ID" value="PSR92901"/>
    <property type="gene ID" value="CEY00_Acc27504"/>
</dbReference>
<accession>A0A2R6PKN1</accession>
<evidence type="ECO:0000256" key="11">
    <source>
        <dbReference type="ARBA" id="ARBA00023306"/>
    </source>
</evidence>
<dbReference type="EMBL" id="NKQK01000024">
    <property type="protein sequence ID" value="PSR92901.1"/>
    <property type="molecule type" value="Genomic_DNA"/>
</dbReference>
<dbReference type="GO" id="GO:0030332">
    <property type="term" value="F:cyclin binding"/>
    <property type="evidence" value="ECO:0007669"/>
    <property type="project" value="TreeGrafter"/>
</dbReference>
<evidence type="ECO:0000259" key="14">
    <source>
        <dbReference type="PROSITE" id="PS50011"/>
    </source>
</evidence>
<dbReference type="InParanoid" id="A0A2R6PKN1"/>
<dbReference type="PANTHER" id="PTHR24056">
    <property type="entry name" value="CELL DIVISION PROTEIN KINASE"/>
    <property type="match status" value="1"/>
</dbReference>
<keyword evidence="10" id="KW-0067">ATP-binding</keyword>
<dbReference type="InterPro" id="IPR050108">
    <property type="entry name" value="CDK"/>
</dbReference>
<dbReference type="GO" id="GO:0010468">
    <property type="term" value="P:regulation of gene expression"/>
    <property type="evidence" value="ECO:0007669"/>
    <property type="project" value="TreeGrafter"/>
</dbReference>
<dbReference type="SUPFAM" id="SSF56112">
    <property type="entry name" value="Protein kinase-like (PK-like)"/>
    <property type="match status" value="1"/>
</dbReference>
<keyword evidence="7" id="KW-0547">Nucleotide-binding</keyword>
<evidence type="ECO:0000256" key="7">
    <source>
        <dbReference type="ARBA" id="ARBA00022741"/>
    </source>
</evidence>
<dbReference type="FunFam" id="1.10.510.10:FF:000624">
    <property type="entry name" value="Mitogen-activated protein kinase"/>
    <property type="match status" value="1"/>
</dbReference>
<dbReference type="InterPro" id="IPR011009">
    <property type="entry name" value="Kinase-like_dom_sf"/>
</dbReference>
<keyword evidence="6" id="KW-0808">Transferase</keyword>
<dbReference type="OMA" id="CCERNAT"/>
<dbReference type="CDD" id="cd07829">
    <property type="entry name" value="STKc_CDK_like"/>
    <property type="match status" value="1"/>
</dbReference>
<dbReference type="GO" id="GO:0007165">
    <property type="term" value="P:signal transduction"/>
    <property type="evidence" value="ECO:0007669"/>
    <property type="project" value="TreeGrafter"/>
</dbReference>
<keyword evidence="5 15" id="KW-0132">Cell division</keyword>
<comment type="caution">
    <text evidence="15">The sequence shown here is derived from an EMBL/GenBank/DDBJ whole genome shotgun (WGS) entry which is preliminary data.</text>
</comment>
<dbReference type="EC" id="2.7.11.22" evidence="2"/>
<dbReference type="GO" id="GO:0051445">
    <property type="term" value="P:regulation of meiotic cell cycle"/>
    <property type="evidence" value="ECO:0007669"/>
    <property type="project" value="TreeGrafter"/>
</dbReference>
<feature type="domain" description="Protein kinase" evidence="14">
    <location>
        <begin position="1"/>
        <end position="285"/>
    </location>
</feature>
<dbReference type="PROSITE" id="PS50011">
    <property type="entry name" value="PROTEIN_KINASE_DOM"/>
    <property type="match status" value="1"/>
</dbReference>
<evidence type="ECO:0000256" key="4">
    <source>
        <dbReference type="ARBA" id="ARBA00022553"/>
    </source>
</evidence>
<keyword evidence="3" id="KW-0723">Serine/threonine-protein kinase</keyword>
<dbReference type="GO" id="GO:0004693">
    <property type="term" value="F:cyclin-dependent protein serine/threonine kinase activity"/>
    <property type="evidence" value="ECO:0007669"/>
    <property type="project" value="UniProtKB-EC"/>
</dbReference>
<dbReference type="STRING" id="1590841.A0A2R6PKN1"/>
<dbReference type="FunFam" id="3.30.200.20:FF:000124">
    <property type="entry name" value="Cyclin-dependent kinase 4"/>
    <property type="match status" value="1"/>
</dbReference>
<dbReference type="PANTHER" id="PTHR24056:SF548">
    <property type="entry name" value="CYCLIN-DEPENDENT KINASE A-1"/>
    <property type="match status" value="1"/>
</dbReference>
<evidence type="ECO:0000256" key="9">
    <source>
        <dbReference type="ARBA" id="ARBA00022777"/>
    </source>
</evidence>
<dbReference type="Gene3D" id="3.30.200.20">
    <property type="entry name" value="Phosphorylase Kinase, domain 1"/>
    <property type="match status" value="1"/>
</dbReference>
<comment type="similarity">
    <text evidence="1">Belongs to the protein kinase superfamily. CMGC Ser/Thr protein kinase family. CDC2/CDKX subfamily.</text>
</comment>
<keyword evidence="9" id="KW-0418">Kinase</keyword>
<evidence type="ECO:0000256" key="2">
    <source>
        <dbReference type="ARBA" id="ARBA00012425"/>
    </source>
</evidence>
<evidence type="ECO:0000256" key="8">
    <source>
        <dbReference type="ARBA" id="ARBA00022776"/>
    </source>
</evidence>
<dbReference type="SMART" id="SM00220">
    <property type="entry name" value="S_TKc"/>
    <property type="match status" value="1"/>
</dbReference>
<protein>
    <recommendedName>
        <fullName evidence="2">cyclin-dependent kinase</fullName>
        <ecNumber evidence="2">2.7.11.22</ecNumber>
    </recommendedName>
</protein>
<evidence type="ECO:0000256" key="1">
    <source>
        <dbReference type="ARBA" id="ARBA00006485"/>
    </source>
</evidence>
<evidence type="ECO:0000256" key="6">
    <source>
        <dbReference type="ARBA" id="ARBA00022679"/>
    </source>
</evidence>
<dbReference type="GO" id="GO:0000307">
    <property type="term" value="C:cyclin-dependent protein kinase holoenzyme complex"/>
    <property type="evidence" value="ECO:0007669"/>
    <property type="project" value="TreeGrafter"/>
</dbReference>
<dbReference type="GO" id="GO:0005524">
    <property type="term" value="F:ATP binding"/>
    <property type="evidence" value="ECO:0007669"/>
    <property type="project" value="UniProtKB-KW"/>
</dbReference>
<dbReference type="GO" id="GO:0010389">
    <property type="term" value="P:regulation of G2/M transition of mitotic cell cycle"/>
    <property type="evidence" value="ECO:0007669"/>
    <property type="project" value="TreeGrafter"/>
</dbReference>
<comment type="catalytic activity">
    <reaction evidence="12">
        <text>L-threonyl-[protein] + ATP = O-phospho-L-threonyl-[protein] + ADP + H(+)</text>
        <dbReference type="Rhea" id="RHEA:46608"/>
        <dbReference type="Rhea" id="RHEA-COMP:11060"/>
        <dbReference type="Rhea" id="RHEA-COMP:11605"/>
        <dbReference type="ChEBI" id="CHEBI:15378"/>
        <dbReference type="ChEBI" id="CHEBI:30013"/>
        <dbReference type="ChEBI" id="CHEBI:30616"/>
        <dbReference type="ChEBI" id="CHEBI:61977"/>
        <dbReference type="ChEBI" id="CHEBI:456216"/>
        <dbReference type="EC" id="2.7.11.22"/>
    </reaction>
</comment>
<dbReference type="OrthoDB" id="1672376at2759"/>
<gene>
    <name evidence="15" type="ORF">CEY00_Acc27504</name>
</gene>
<feature type="non-terminal residue" evidence="15">
    <location>
        <position position="1"/>
    </location>
</feature>
<evidence type="ECO:0000256" key="3">
    <source>
        <dbReference type="ARBA" id="ARBA00022527"/>
    </source>
</evidence>